<name>A0A2P2Q595_RHIMU</name>
<dbReference type="AlphaFoldDB" id="A0A2P2Q595"/>
<keyword evidence="1" id="KW-0472">Membrane</keyword>
<evidence type="ECO:0000313" key="2">
    <source>
        <dbReference type="EMBL" id="MBX62138.1"/>
    </source>
</evidence>
<proteinExistence type="predicted"/>
<keyword evidence="1" id="KW-1133">Transmembrane helix</keyword>
<feature type="transmembrane region" description="Helical" evidence="1">
    <location>
        <begin position="12"/>
        <end position="34"/>
    </location>
</feature>
<keyword evidence="1" id="KW-0812">Transmembrane</keyword>
<accession>A0A2P2Q595</accession>
<sequence>MKLMPIYLKHSFCRLSPCFVVSKYSLSALLGFFFSF</sequence>
<evidence type="ECO:0000256" key="1">
    <source>
        <dbReference type="SAM" id="Phobius"/>
    </source>
</evidence>
<organism evidence="2">
    <name type="scientific">Rhizophora mucronata</name>
    <name type="common">Asiatic mangrove</name>
    <dbReference type="NCBI Taxonomy" id="61149"/>
    <lineage>
        <taxon>Eukaryota</taxon>
        <taxon>Viridiplantae</taxon>
        <taxon>Streptophyta</taxon>
        <taxon>Embryophyta</taxon>
        <taxon>Tracheophyta</taxon>
        <taxon>Spermatophyta</taxon>
        <taxon>Magnoliopsida</taxon>
        <taxon>eudicotyledons</taxon>
        <taxon>Gunneridae</taxon>
        <taxon>Pentapetalae</taxon>
        <taxon>rosids</taxon>
        <taxon>fabids</taxon>
        <taxon>Malpighiales</taxon>
        <taxon>Rhizophoraceae</taxon>
        <taxon>Rhizophora</taxon>
    </lineage>
</organism>
<protein>
    <submittedName>
        <fullName evidence="2">Uncharacterized protein</fullName>
    </submittedName>
</protein>
<reference evidence="2" key="1">
    <citation type="submission" date="2018-02" db="EMBL/GenBank/DDBJ databases">
        <title>Rhizophora mucronata_Transcriptome.</title>
        <authorList>
            <person name="Meera S.P."/>
            <person name="Sreeshan A."/>
            <person name="Augustine A."/>
        </authorList>
    </citation>
    <scope>NUCLEOTIDE SEQUENCE</scope>
    <source>
        <tissue evidence="2">Leaf</tissue>
    </source>
</reference>
<dbReference type="EMBL" id="GGEC01081654">
    <property type="protein sequence ID" value="MBX62138.1"/>
    <property type="molecule type" value="Transcribed_RNA"/>
</dbReference>